<evidence type="ECO:0000313" key="2">
    <source>
        <dbReference type="Proteomes" id="UP001634393"/>
    </source>
</evidence>
<gene>
    <name evidence="1" type="ORF">ACJIZ3_016960</name>
</gene>
<name>A0ABD3SUK3_9LAMI</name>
<proteinExistence type="predicted"/>
<protein>
    <recommendedName>
        <fullName evidence="3">Secreted protein</fullName>
    </recommendedName>
</protein>
<evidence type="ECO:0008006" key="3">
    <source>
        <dbReference type="Google" id="ProtNLM"/>
    </source>
</evidence>
<evidence type="ECO:0000313" key="1">
    <source>
        <dbReference type="EMBL" id="KAL3828158.1"/>
    </source>
</evidence>
<dbReference type="AlphaFoldDB" id="A0ABD3SUK3"/>
<comment type="caution">
    <text evidence="1">The sequence shown here is derived from an EMBL/GenBank/DDBJ whole genome shotgun (WGS) entry which is preliminary data.</text>
</comment>
<dbReference type="Proteomes" id="UP001634393">
    <property type="component" value="Unassembled WGS sequence"/>
</dbReference>
<sequence length="68" mass="7913">MRLYCIIGLARSSWGLAKLLAVHYSLHAMWQKSDLLPEAKIHYRQARNDFFAPVFFFFPSSSSILLHD</sequence>
<dbReference type="EMBL" id="JBJXBP010000005">
    <property type="protein sequence ID" value="KAL3828158.1"/>
    <property type="molecule type" value="Genomic_DNA"/>
</dbReference>
<reference evidence="1 2" key="1">
    <citation type="submission" date="2024-12" db="EMBL/GenBank/DDBJ databases">
        <title>The unique morphological basis and parallel evolutionary history of personate flowers in Penstemon.</title>
        <authorList>
            <person name="Depatie T.H."/>
            <person name="Wessinger C.A."/>
        </authorList>
    </citation>
    <scope>NUCLEOTIDE SEQUENCE [LARGE SCALE GENOMIC DNA]</scope>
    <source>
        <strain evidence="1">WTNN_2</strain>
        <tissue evidence="1">Leaf</tissue>
    </source>
</reference>
<organism evidence="1 2">
    <name type="scientific">Penstemon smallii</name>
    <dbReference type="NCBI Taxonomy" id="265156"/>
    <lineage>
        <taxon>Eukaryota</taxon>
        <taxon>Viridiplantae</taxon>
        <taxon>Streptophyta</taxon>
        <taxon>Embryophyta</taxon>
        <taxon>Tracheophyta</taxon>
        <taxon>Spermatophyta</taxon>
        <taxon>Magnoliopsida</taxon>
        <taxon>eudicotyledons</taxon>
        <taxon>Gunneridae</taxon>
        <taxon>Pentapetalae</taxon>
        <taxon>asterids</taxon>
        <taxon>lamiids</taxon>
        <taxon>Lamiales</taxon>
        <taxon>Plantaginaceae</taxon>
        <taxon>Cheloneae</taxon>
        <taxon>Penstemon</taxon>
    </lineage>
</organism>
<accession>A0ABD3SUK3</accession>
<keyword evidence="2" id="KW-1185">Reference proteome</keyword>